<gene>
    <name evidence="1" type="ORF">ACOLOM_LOCUS757</name>
</gene>
<evidence type="ECO:0000313" key="2">
    <source>
        <dbReference type="Proteomes" id="UP000789525"/>
    </source>
</evidence>
<sequence length="167" mass="19611">VMKYHAVIESSPKFELHFSTFRNYKRSNPQIKTLYKEYHDQRKENRRLVRKNTIEECNKSDQWSGIKIPHKRRHDDMEAENEDNRLTLDQVIGLFSAEEKNLLREINCMKRECKKLLQDIRRANGDMSDLRYGRIPTEGLGEDEVINGLKGLVLTCNAITSSDKNLT</sequence>
<organism evidence="1 2">
    <name type="scientific">Acaulospora colombiana</name>
    <dbReference type="NCBI Taxonomy" id="27376"/>
    <lineage>
        <taxon>Eukaryota</taxon>
        <taxon>Fungi</taxon>
        <taxon>Fungi incertae sedis</taxon>
        <taxon>Mucoromycota</taxon>
        <taxon>Glomeromycotina</taxon>
        <taxon>Glomeromycetes</taxon>
        <taxon>Diversisporales</taxon>
        <taxon>Acaulosporaceae</taxon>
        <taxon>Acaulospora</taxon>
    </lineage>
</organism>
<dbReference type="EMBL" id="CAJVPT010000815">
    <property type="protein sequence ID" value="CAG8451116.1"/>
    <property type="molecule type" value="Genomic_DNA"/>
</dbReference>
<comment type="caution">
    <text evidence="1">The sequence shown here is derived from an EMBL/GenBank/DDBJ whole genome shotgun (WGS) entry which is preliminary data.</text>
</comment>
<name>A0ACA9K3V0_9GLOM</name>
<dbReference type="Proteomes" id="UP000789525">
    <property type="component" value="Unassembled WGS sequence"/>
</dbReference>
<proteinExistence type="predicted"/>
<evidence type="ECO:0000313" key="1">
    <source>
        <dbReference type="EMBL" id="CAG8451116.1"/>
    </source>
</evidence>
<reference evidence="1" key="1">
    <citation type="submission" date="2021-06" db="EMBL/GenBank/DDBJ databases">
        <authorList>
            <person name="Kallberg Y."/>
            <person name="Tangrot J."/>
            <person name="Rosling A."/>
        </authorList>
    </citation>
    <scope>NUCLEOTIDE SEQUENCE</scope>
    <source>
        <strain evidence="1">CL356</strain>
    </source>
</reference>
<accession>A0ACA9K3V0</accession>
<feature type="non-terminal residue" evidence="1">
    <location>
        <position position="1"/>
    </location>
</feature>
<protein>
    <submittedName>
        <fullName evidence="1">1182_t:CDS:1</fullName>
    </submittedName>
</protein>
<keyword evidence="2" id="KW-1185">Reference proteome</keyword>